<protein>
    <submittedName>
        <fullName evidence="1">Transposase</fullName>
    </submittedName>
</protein>
<dbReference type="Proteomes" id="UP001377168">
    <property type="component" value="Unassembled WGS sequence"/>
</dbReference>
<reference evidence="1" key="1">
    <citation type="submission" date="2024-03" db="EMBL/GenBank/DDBJ databases">
        <title>Novel Streptomyces species of biotechnological and ecological value are a feature of Machair soil.</title>
        <authorList>
            <person name="Prole J.R."/>
            <person name="Goodfellow M."/>
            <person name="Allenby N."/>
            <person name="Ward A.C."/>
        </authorList>
    </citation>
    <scope>NUCLEOTIDE SEQUENCE</scope>
    <source>
        <strain evidence="1">MS2.AVA.5</strain>
    </source>
</reference>
<evidence type="ECO:0000313" key="2">
    <source>
        <dbReference type="Proteomes" id="UP001377168"/>
    </source>
</evidence>
<evidence type="ECO:0000313" key="1">
    <source>
        <dbReference type="EMBL" id="MEJ8632156.1"/>
    </source>
</evidence>
<keyword evidence="2" id="KW-1185">Reference proteome</keyword>
<dbReference type="EMBL" id="JBBKAJ010000007">
    <property type="protein sequence ID" value="MEJ8632156.1"/>
    <property type="molecule type" value="Genomic_DNA"/>
</dbReference>
<organism evidence="1 2">
    <name type="scientific">Streptomyces achmelvichensis</name>
    <dbReference type="NCBI Taxonomy" id="3134111"/>
    <lineage>
        <taxon>Bacteria</taxon>
        <taxon>Bacillati</taxon>
        <taxon>Actinomycetota</taxon>
        <taxon>Actinomycetes</taxon>
        <taxon>Kitasatosporales</taxon>
        <taxon>Streptomycetaceae</taxon>
        <taxon>Streptomyces</taxon>
    </lineage>
</organism>
<proteinExistence type="predicted"/>
<comment type="caution">
    <text evidence="1">The sequence shown here is derived from an EMBL/GenBank/DDBJ whole genome shotgun (WGS) entry which is preliminary data.</text>
</comment>
<name>A0ACC6PLA1_9ACTN</name>
<accession>A0ACC6PLA1</accession>
<gene>
    <name evidence="1" type="ORF">WKI67_01505</name>
</gene>
<sequence length="391" mass="42646">MRNTTAWDHGLRVGADGKGIVGHSGAVLLRRMADRGGLVTALTRVFPAGGSGWRDRAVVFVHLAISIVLGARSVLEAEQLALHQARVFGPSASDSTIRRLLAGLDDNTLAALSRARATARRTVWTWLALRPQGFPWLTVAGKHLKRWVIVDIDATIITAASKKEGASPTFKRTFGFHPLAAWCANTQECLAMLLRTGSAGSNTATDHITVLDQALAQIPGSSSAKILIRLDGAGATHDLHEHMEKLTTTRRRVRFTTGWTITPVDEAAIAELPEHAWECSLKQDGDLHDDDHSGVAELTGLNRREGWLKGMRLIVRRVRPSGRHTENLTSLEKKTGWKYSIIATNITKLWGVAGSHQAQWIDALHRHHAVVEDPGLIHSPSGFENLQVTGV</sequence>